<reference evidence="7" key="1">
    <citation type="submission" date="2023-03" db="EMBL/GenBank/DDBJ databases">
        <title>Massive genome expansion in bonnet fungi (Mycena s.s.) driven by repeated elements and novel gene families across ecological guilds.</title>
        <authorList>
            <consortium name="Lawrence Berkeley National Laboratory"/>
            <person name="Harder C.B."/>
            <person name="Miyauchi S."/>
            <person name="Viragh M."/>
            <person name="Kuo A."/>
            <person name="Thoen E."/>
            <person name="Andreopoulos B."/>
            <person name="Lu D."/>
            <person name="Skrede I."/>
            <person name="Drula E."/>
            <person name="Henrissat B."/>
            <person name="Morin E."/>
            <person name="Kohler A."/>
            <person name="Barry K."/>
            <person name="LaButti K."/>
            <person name="Morin E."/>
            <person name="Salamov A."/>
            <person name="Lipzen A."/>
            <person name="Mereny Z."/>
            <person name="Hegedus B."/>
            <person name="Baldrian P."/>
            <person name="Stursova M."/>
            <person name="Weitz H."/>
            <person name="Taylor A."/>
            <person name="Grigoriev I.V."/>
            <person name="Nagy L.G."/>
            <person name="Martin F."/>
            <person name="Kauserud H."/>
        </authorList>
    </citation>
    <scope>NUCLEOTIDE SEQUENCE</scope>
    <source>
        <strain evidence="7">9284</strain>
    </source>
</reference>
<sequence length="432" mass="48018">MPMSSEKEKSVPLPEIGTPERMLAERKLVCRLDRQLLPTLVLINMMNNIDRSGITAARLRGLEQDLRLSDLQYNVILSALYILFCPAQLPSNIASSSPPLILNRTTRYGMRVFSLVGLTLIFEIELALRSGILYAGYILANAFGAYGGNTGNSSLEMGSITITFGMLAIWVLPDYPNNTSWIVGNERRLAQVRLAEDAGEADQDNAEDTPLRGLKLAALDPLVWALTFMNITQYLGLSFVIFFPTLTRSLGFSTTISLVLAAPPWLVASVICCLNAWHADATRERYFHMAGTWWVVILGFIISIATKNLAARYLSMFFMVFGFAGGIFADGCVGVESHPRPPSKRAAAIAIVNGMGNLGTIMGSYSWKSEWSLCGVVLRIRQHLVWRNKRLEEDEQVAVQGADEERVREAALLEGITFEQAMEKRKGFRYLY</sequence>
<dbReference type="SUPFAM" id="SSF103473">
    <property type="entry name" value="MFS general substrate transporter"/>
    <property type="match status" value="1"/>
</dbReference>
<dbReference type="InterPro" id="IPR011701">
    <property type="entry name" value="MFS"/>
</dbReference>
<dbReference type="EMBL" id="JARKIF010000003">
    <property type="protein sequence ID" value="KAJ7643696.1"/>
    <property type="molecule type" value="Genomic_DNA"/>
</dbReference>
<dbReference type="Proteomes" id="UP001221142">
    <property type="component" value="Unassembled WGS sequence"/>
</dbReference>
<dbReference type="PANTHER" id="PTHR43791">
    <property type="entry name" value="PERMEASE-RELATED"/>
    <property type="match status" value="1"/>
</dbReference>
<organism evidence="7 8">
    <name type="scientific">Roridomyces roridus</name>
    <dbReference type="NCBI Taxonomy" id="1738132"/>
    <lineage>
        <taxon>Eukaryota</taxon>
        <taxon>Fungi</taxon>
        <taxon>Dikarya</taxon>
        <taxon>Basidiomycota</taxon>
        <taxon>Agaricomycotina</taxon>
        <taxon>Agaricomycetes</taxon>
        <taxon>Agaricomycetidae</taxon>
        <taxon>Agaricales</taxon>
        <taxon>Marasmiineae</taxon>
        <taxon>Mycenaceae</taxon>
        <taxon>Roridomyces</taxon>
    </lineage>
</organism>
<keyword evidence="8" id="KW-1185">Reference proteome</keyword>
<dbReference type="Pfam" id="PF07690">
    <property type="entry name" value="MFS_1"/>
    <property type="match status" value="1"/>
</dbReference>
<gene>
    <name evidence="7" type="ORF">FB45DRAFT_1052601</name>
</gene>
<feature type="transmembrane region" description="Helical" evidence="6">
    <location>
        <begin position="311"/>
        <end position="335"/>
    </location>
</feature>
<protein>
    <submittedName>
        <fullName evidence="7">MFS general substrate transporter</fullName>
    </submittedName>
</protein>
<feature type="transmembrane region" description="Helical" evidence="6">
    <location>
        <begin position="222"/>
        <end position="243"/>
    </location>
</feature>
<evidence type="ECO:0000313" key="8">
    <source>
        <dbReference type="Proteomes" id="UP001221142"/>
    </source>
</evidence>
<dbReference type="GO" id="GO:0016020">
    <property type="term" value="C:membrane"/>
    <property type="evidence" value="ECO:0007669"/>
    <property type="project" value="UniProtKB-SubCell"/>
</dbReference>
<comment type="caution">
    <text evidence="7">The sequence shown here is derived from an EMBL/GenBank/DDBJ whole genome shotgun (WGS) entry which is preliminary data.</text>
</comment>
<dbReference type="GO" id="GO:0022857">
    <property type="term" value="F:transmembrane transporter activity"/>
    <property type="evidence" value="ECO:0007669"/>
    <property type="project" value="InterPro"/>
</dbReference>
<keyword evidence="5 6" id="KW-0472">Membrane</keyword>
<name>A0AAD7FXI3_9AGAR</name>
<dbReference type="Gene3D" id="1.20.1250.20">
    <property type="entry name" value="MFS general substrate transporter like domains"/>
    <property type="match status" value="1"/>
</dbReference>
<evidence type="ECO:0000256" key="2">
    <source>
        <dbReference type="ARBA" id="ARBA00022448"/>
    </source>
</evidence>
<proteinExistence type="predicted"/>
<evidence type="ECO:0000256" key="6">
    <source>
        <dbReference type="SAM" id="Phobius"/>
    </source>
</evidence>
<keyword evidence="4 6" id="KW-1133">Transmembrane helix</keyword>
<comment type="subcellular location">
    <subcellularLocation>
        <location evidence="1">Membrane</location>
        <topology evidence="1">Multi-pass membrane protein</topology>
    </subcellularLocation>
</comment>
<accession>A0AAD7FXI3</accession>
<dbReference type="PANTHER" id="PTHR43791:SF36">
    <property type="entry name" value="TRANSPORTER, PUTATIVE (AFU_ORTHOLOGUE AFUA_6G08340)-RELATED"/>
    <property type="match status" value="1"/>
</dbReference>
<evidence type="ECO:0000256" key="1">
    <source>
        <dbReference type="ARBA" id="ARBA00004141"/>
    </source>
</evidence>
<keyword evidence="2" id="KW-0813">Transport</keyword>
<evidence type="ECO:0000313" key="7">
    <source>
        <dbReference type="EMBL" id="KAJ7643696.1"/>
    </source>
</evidence>
<evidence type="ECO:0000256" key="5">
    <source>
        <dbReference type="ARBA" id="ARBA00023136"/>
    </source>
</evidence>
<feature type="transmembrane region" description="Helical" evidence="6">
    <location>
        <begin position="255"/>
        <end position="274"/>
    </location>
</feature>
<evidence type="ECO:0000256" key="4">
    <source>
        <dbReference type="ARBA" id="ARBA00022989"/>
    </source>
</evidence>
<feature type="transmembrane region" description="Helical" evidence="6">
    <location>
        <begin position="286"/>
        <end position="305"/>
    </location>
</feature>
<evidence type="ECO:0000256" key="3">
    <source>
        <dbReference type="ARBA" id="ARBA00022692"/>
    </source>
</evidence>
<keyword evidence="3 6" id="KW-0812">Transmembrane</keyword>
<dbReference type="InterPro" id="IPR036259">
    <property type="entry name" value="MFS_trans_sf"/>
</dbReference>
<dbReference type="AlphaFoldDB" id="A0AAD7FXI3"/>